<feature type="binding site" evidence="4">
    <location>
        <position position="2"/>
    </location>
    <ligand>
        <name>Ni(2+)</name>
        <dbReference type="ChEBI" id="CHEBI:49786"/>
    </ligand>
</feature>
<evidence type="ECO:0000313" key="6">
    <source>
        <dbReference type="Proteomes" id="UP000243820"/>
    </source>
</evidence>
<dbReference type="PANTHER" id="PTHR34535">
    <property type="entry name" value="HYDROGENASE MATURATION FACTOR HYPA"/>
    <property type="match status" value="1"/>
</dbReference>
<evidence type="ECO:0000313" key="5">
    <source>
        <dbReference type="EMBL" id="PAV08933.1"/>
    </source>
</evidence>
<feature type="binding site" evidence="4">
    <location>
        <position position="89"/>
    </location>
    <ligand>
        <name>Zn(2+)</name>
        <dbReference type="ChEBI" id="CHEBI:29105"/>
    </ligand>
</feature>
<evidence type="ECO:0000256" key="3">
    <source>
        <dbReference type="ARBA" id="ARBA00022833"/>
    </source>
</evidence>
<dbReference type="PIRSF" id="PIRSF004761">
    <property type="entry name" value="Hydrgn_mat_HypA"/>
    <property type="match status" value="1"/>
</dbReference>
<dbReference type="AlphaFoldDB" id="A0AAX0Q6S1"/>
<dbReference type="GO" id="GO:0051604">
    <property type="term" value="P:protein maturation"/>
    <property type="evidence" value="ECO:0007669"/>
    <property type="project" value="InterPro"/>
</dbReference>
<keyword evidence="1 4" id="KW-0533">Nickel</keyword>
<evidence type="ECO:0000256" key="2">
    <source>
        <dbReference type="ARBA" id="ARBA00022723"/>
    </source>
</evidence>
<comment type="caution">
    <text evidence="5">The sequence shown here is derived from an EMBL/GenBank/DDBJ whole genome shotgun (WGS) entry which is preliminary data.</text>
</comment>
<comment type="function">
    <text evidence="4">Involved in the maturation of [NiFe] hydrogenases. Required for nickel insertion into the metal center of the hydrogenase.</text>
</comment>
<keyword evidence="6" id="KW-1185">Reference proteome</keyword>
<comment type="similarity">
    <text evidence="4">Belongs to the HypA/HybF family.</text>
</comment>
<sequence length="114" mass="12728">MHESGIAYDVYVTSKRAAEENHAVTVKTIFVDVGSMAMVNPEQVEFMFRTFISDDPMFAETKLVFNTILPVAECECGYKGPEIFVCPNCGKLPRMIQGREIVVKNLEIETGESS</sequence>
<keyword evidence="3 4" id="KW-0862">Zinc</keyword>
<evidence type="ECO:0000256" key="1">
    <source>
        <dbReference type="ARBA" id="ARBA00022596"/>
    </source>
</evidence>
<feature type="binding site" evidence="4">
    <location>
        <position position="86"/>
    </location>
    <ligand>
        <name>Zn(2+)</name>
        <dbReference type="ChEBI" id="CHEBI:29105"/>
    </ligand>
</feature>
<proteinExistence type="inferred from homology"/>
<protein>
    <recommendedName>
        <fullName evidence="4">Hydrogenase maturation factor HypA</fullName>
    </recommendedName>
</protein>
<dbReference type="RefSeq" id="WP_095642378.1">
    <property type="nucleotide sequence ID" value="NZ_LMVO01000034.1"/>
</dbReference>
<feature type="binding site" evidence="4">
    <location>
        <position position="74"/>
    </location>
    <ligand>
        <name>Zn(2+)</name>
        <dbReference type="ChEBI" id="CHEBI:29105"/>
    </ligand>
</feature>
<dbReference type="Gene3D" id="3.30.2320.80">
    <property type="match status" value="1"/>
</dbReference>
<keyword evidence="2 4" id="KW-0479">Metal-binding</keyword>
<dbReference type="GO" id="GO:0016151">
    <property type="term" value="F:nickel cation binding"/>
    <property type="evidence" value="ECO:0007669"/>
    <property type="project" value="UniProtKB-UniRule"/>
</dbReference>
<name>A0AAX0Q6S1_9EURY</name>
<evidence type="ECO:0000256" key="4">
    <source>
        <dbReference type="HAMAP-Rule" id="MF_00213"/>
    </source>
</evidence>
<organism evidence="5 6">
    <name type="scientific">Methanocorpusculum parvum</name>
    <dbReference type="NCBI Taxonomy" id="2193"/>
    <lineage>
        <taxon>Archaea</taxon>
        <taxon>Methanobacteriati</taxon>
        <taxon>Methanobacteriota</taxon>
        <taxon>Stenosarchaea group</taxon>
        <taxon>Methanomicrobia</taxon>
        <taxon>Methanomicrobiales</taxon>
        <taxon>Methanocorpusculaceae</taxon>
        <taxon>Methanocorpusculum</taxon>
    </lineage>
</organism>
<reference evidence="5 6" key="1">
    <citation type="journal article" date="2017" name="BMC Genomics">
        <title>Genomic analysis of methanogenic archaea reveals a shift towards energy conservation.</title>
        <authorList>
            <person name="Gilmore S.P."/>
            <person name="Henske J.K."/>
            <person name="Sexton J.A."/>
            <person name="Solomon K.V."/>
            <person name="Seppala S."/>
            <person name="Yoo J.I."/>
            <person name="Huyett L.M."/>
            <person name="Pressman A."/>
            <person name="Cogan J.Z."/>
            <person name="Kivenson V."/>
            <person name="Peng X."/>
            <person name="Tan Y."/>
            <person name="Valentine D.L."/>
            <person name="O'Malley M.A."/>
        </authorList>
    </citation>
    <scope>NUCLEOTIDE SEQUENCE [LARGE SCALE GENOMIC DNA]</scope>
    <source>
        <strain evidence="5 6">XII</strain>
    </source>
</reference>
<dbReference type="GO" id="GO:0008270">
    <property type="term" value="F:zinc ion binding"/>
    <property type="evidence" value="ECO:0007669"/>
    <property type="project" value="UniProtKB-UniRule"/>
</dbReference>
<dbReference type="Pfam" id="PF01155">
    <property type="entry name" value="HypA"/>
    <property type="match status" value="1"/>
</dbReference>
<dbReference type="PANTHER" id="PTHR34535:SF3">
    <property type="entry name" value="HYDROGENASE MATURATION FACTOR HYPA"/>
    <property type="match status" value="1"/>
</dbReference>
<feature type="binding site" evidence="4">
    <location>
        <position position="76"/>
    </location>
    <ligand>
        <name>Zn(2+)</name>
        <dbReference type="ChEBI" id="CHEBI:29105"/>
    </ligand>
</feature>
<accession>A0AAX0Q6S1</accession>
<dbReference type="Proteomes" id="UP000243820">
    <property type="component" value="Unassembled WGS sequence"/>
</dbReference>
<dbReference type="EMBL" id="LMVO01000034">
    <property type="protein sequence ID" value="PAV08933.1"/>
    <property type="molecule type" value="Genomic_DNA"/>
</dbReference>
<dbReference type="HAMAP" id="MF_00213">
    <property type="entry name" value="HypA_HybF"/>
    <property type="match status" value="1"/>
</dbReference>
<gene>
    <name evidence="4" type="primary">hypA</name>
    <name evidence="5" type="ORF">ASJ83_01115</name>
</gene>
<dbReference type="InterPro" id="IPR000688">
    <property type="entry name" value="HypA/HybF"/>
</dbReference>